<gene>
    <name evidence="2" type="ORF">DAPPUDRAFT_248795</name>
</gene>
<proteinExistence type="predicted"/>
<evidence type="ECO:0000313" key="3">
    <source>
        <dbReference type="Proteomes" id="UP000000305"/>
    </source>
</evidence>
<dbReference type="Proteomes" id="UP000000305">
    <property type="component" value="Unassembled WGS sequence"/>
</dbReference>
<reference evidence="2 3" key="1">
    <citation type="journal article" date="2011" name="Science">
        <title>The ecoresponsive genome of Daphnia pulex.</title>
        <authorList>
            <person name="Colbourne J.K."/>
            <person name="Pfrender M.E."/>
            <person name="Gilbert D."/>
            <person name="Thomas W.K."/>
            <person name="Tucker A."/>
            <person name="Oakley T.H."/>
            <person name="Tokishita S."/>
            <person name="Aerts A."/>
            <person name="Arnold G.J."/>
            <person name="Basu M.K."/>
            <person name="Bauer D.J."/>
            <person name="Caceres C.E."/>
            <person name="Carmel L."/>
            <person name="Casola C."/>
            <person name="Choi J.H."/>
            <person name="Detter J.C."/>
            <person name="Dong Q."/>
            <person name="Dusheyko S."/>
            <person name="Eads B.D."/>
            <person name="Frohlich T."/>
            <person name="Geiler-Samerotte K.A."/>
            <person name="Gerlach D."/>
            <person name="Hatcher P."/>
            <person name="Jogdeo S."/>
            <person name="Krijgsveld J."/>
            <person name="Kriventseva E.V."/>
            <person name="Kultz D."/>
            <person name="Laforsch C."/>
            <person name="Lindquist E."/>
            <person name="Lopez J."/>
            <person name="Manak J.R."/>
            <person name="Muller J."/>
            <person name="Pangilinan J."/>
            <person name="Patwardhan R.P."/>
            <person name="Pitluck S."/>
            <person name="Pritham E.J."/>
            <person name="Rechtsteiner A."/>
            <person name="Rho M."/>
            <person name="Rogozin I.B."/>
            <person name="Sakarya O."/>
            <person name="Salamov A."/>
            <person name="Schaack S."/>
            <person name="Shapiro H."/>
            <person name="Shiga Y."/>
            <person name="Skalitzky C."/>
            <person name="Smith Z."/>
            <person name="Souvorov A."/>
            <person name="Sung W."/>
            <person name="Tang Z."/>
            <person name="Tsuchiya D."/>
            <person name="Tu H."/>
            <person name="Vos H."/>
            <person name="Wang M."/>
            <person name="Wolf Y.I."/>
            <person name="Yamagata H."/>
            <person name="Yamada T."/>
            <person name="Ye Y."/>
            <person name="Shaw J.R."/>
            <person name="Andrews J."/>
            <person name="Crease T.J."/>
            <person name="Tang H."/>
            <person name="Lucas S.M."/>
            <person name="Robertson H.M."/>
            <person name="Bork P."/>
            <person name="Koonin E.V."/>
            <person name="Zdobnov E.M."/>
            <person name="Grigoriev I.V."/>
            <person name="Lynch M."/>
            <person name="Boore J.L."/>
        </authorList>
    </citation>
    <scope>NUCLEOTIDE SEQUENCE [LARGE SCALE GENOMIC DNA]</scope>
</reference>
<keyword evidence="3" id="KW-1185">Reference proteome</keyword>
<dbReference type="InterPro" id="IPR003347">
    <property type="entry name" value="JmjC_dom"/>
</dbReference>
<dbReference type="PANTHER" id="PTHR10694">
    <property type="entry name" value="LYSINE-SPECIFIC DEMETHYLASE"/>
    <property type="match status" value="1"/>
</dbReference>
<dbReference type="HOGENOM" id="CLU_1268030_0_0_1"/>
<dbReference type="eggNOG" id="KOG0958">
    <property type="taxonomic scope" value="Eukaryota"/>
</dbReference>
<dbReference type="PANTHER" id="PTHR10694:SF129">
    <property type="entry name" value="LYSINE-SPECIFIC DEMETHYLASE 4B-RELATED"/>
    <property type="match status" value="1"/>
</dbReference>
<feature type="domain" description="JmjC" evidence="1">
    <location>
        <begin position="48"/>
        <end position="193"/>
    </location>
</feature>
<dbReference type="AlphaFoldDB" id="E9GV86"/>
<dbReference type="EMBL" id="GL732567">
    <property type="protein sequence ID" value="EFX76654.1"/>
    <property type="molecule type" value="Genomic_DNA"/>
</dbReference>
<dbReference type="PhylomeDB" id="E9GV86"/>
<dbReference type="InParanoid" id="E9GV86"/>
<organism evidence="2 3">
    <name type="scientific">Daphnia pulex</name>
    <name type="common">Water flea</name>
    <dbReference type="NCBI Taxonomy" id="6669"/>
    <lineage>
        <taxon>Eukaryota</taxon>
        <taxon>Metazoa</taxon>
        <taxon>Ecdysozoa</taxon>
        <taxon>Arthropoda</taxon>
        <taxon>Crustacea</taxon>
        <taxon>Branchiopoda</taxon>
        <taxon>Diplostraca</taxon>
        <taxon>Cladocera</taxon>
        <taxon>Anomopoda</taxon>
        <taxon>Daphniidae</taxon>
        <taxon>Daphnia</taxon>
    </lineage>
</organism>
<dbReference type="PROSITE" id="PS51184">
    <property type="entry name" value="JMJC"/>
    <property type="match status" value="1"/>
</dbReference>
<sequence length="193" mass="21730">MSIKSKDGDPAARPLKQEYRKPAQGVYKIQMVPSEKGIGLAPNKPIPEYLVDKNASLFVSSKFEGIFYSLLERSYNRDVWCKCPPTTDWAGTKLHGLARGNINLASVNFLHDGKPKYWIIIPARHKSFFVMPQVLRAAEPPIPFDCIKQEEGHICRDIPSAFHMLVNIGSNCAEAINVCLPEWEDYANLPECI</sequence>
<name>E9GV86_DAPPU</name>
<evidence type="ECO:0000259" key="1">
    <source>
        <dbReference type="PROSITE" id="PS51184"/>
    </source>
</evidence>
<dbReference type="FunFam" id="2.60.120.650:FF:000145">
    <property type="entry name" value="Uncharacterized protein"/>
    <property type="match status" value="1"/>
</dbReference>
<dbReference type="Gene3D" id="2.60.120.650">
    <property type="entry name" value="Cupin"/>
    <property type="match status" value="1"/>
</dbReference>
<accession>E9GV86</accession>
<dbReference type="OrthoDB" id="1678912at2759"/>
<dbReference type="KEGG" id="dpx:DAPPUDRAFT_248795"/>
<protein>
    <recommendedName>
        <fullName evidence="1">JmjC domain-containing protein</fullName>
    </recommendedName>
</protein>
<evidence type="ECO:0000313" key="2">
    <source>
        <dbReference type="EMBL" id="EFX76654.1"/>
    </source>
</evidence>